<dbReference type="Pfam" id="PF04024">
    <property type="entry name" value="PspC"/>
    <property type="match status" value="1"/>
</dbReference>
<organism evidence="9 10">
    <name type="scientific">Crossiella equi</name>
    <dbReference type="NCBI Taxonomy" id="130796"/>
    <lineage>
        <taxon>Bacteria</taxon>
        <taxon>Bacillati</taxon>
        <taxon>Actinomycetota</taxon>
        <taxon>Actinomycetes</taxon>
        <taxon>Pseudonocardiales</taxon>
        <taxon>Pseudonocardiaceae</taxon>
        <taxon>Crossiella</taxon>
    </lineage>
</organism>
<keyword evidence="4 7" id="KW-1133">Transmembrane helix</keyword>
<keyword evidence="10" id="KW-1185">Reference proteome</keyword>
<keyword evidence="2" id="KW-1003">Cell membrane</keyword>
<dbReference type="InterPro" id="IPR007168">
    <property type="entry name" value="Phageshock_PspC_N"/>
</dbReference>
<keyword evidence="3 7" id="KW-0812">Transmembrane</keyword>
<feature type="transmembrane region" description="Helical" evidence="7">
    <location>
        <begin position="352"/>
        <end position="371"/>
    </location>
</feature>
<evidence type="ECO:0000256" key="1">
    <source>
        <dbReference type="ARBA" id="ARBA00004162"/>
    </source>
</evidence>
<name>A0ABS5AI44_9PSEU</name>
<feature type="transmembrane region" description="Helical" evidence="7">
    <location>
        <begin position="113"/>
        <end position="135"/>
    </location>
</feature>
<evidence type="ECO:0000313" key="10">
    <source>
        <dbReference type="Proteomes" id="UP001519363"/>
    </source>
</evidence>
<dbReference type="EMBL" id="JAGIOO010000001">
    <property type="protein sequence ID" value="MBP2476243.1"/>
    <property type="molecule type" value="Genomic_DNA"/>
</dbReference>
<evidence type="ECO:0000256" key="5">
    <source>
        <dbReference type="ARBA" id="ARBA00023136"/>
    </source>
</evidence>
<dbReference type="Proteomes" id="UP001519363">
    <property type="component" value="Unassembled WGS sequence"/>
</dbReference>
<gene>
    <name evidence="9" type="ORF">JOF53_005115</name>
</gene>
<feature type="region of interest" description="Disordered" evidence="6">
    <location>
        <begin position="143"/>
        <end position="272"/>
    </location>
</feature>
<dbReference type="RefSeq" id="WP_307850155.1">
    <property type="nucleotide sequence ID" value="NZ_JAGIOO010000001.1"/>
</dbReference>
<feature type="transmembrane region" description="Helical" evidence="7">
    <location>
        <begin position="325"/>
        <end position="346"/>
    </location>
</feature>
<proteinExistence type="predicted"/>
<comment type="subcellular location">
    <subcellularLocation>
        <location evidence="1">Cell membrane</location>
        <topology evidence="1">Single-pass membrane protein</topology>
    </subcellularLocation>
</comment>
<protein>
    <submittedName>
        <fullName evidence="9">Phage shock protein PspC (Stress-responsive transcriptional regulator)</fullName>
    </submittedName>
</protein>
<dbReference type="PANTHER" id="PTHR33885">
    <property type="entry name" value="PHAGE SHOCK PROTEIN C"/>
    <property type="match status" value="1"/>
</dbReference>
<feature type="transmembrane region" description="Helical" evidence="7">
    <location>
        <begin position="51"/>
        <end position="74"/>
    </location>
</feature>
<evidence type="ECO:0000256" key="7">
    <source>
        <dbReference type="SAM" id="Phobius"/>
    </source>
</evidence>
<reference evidence="9 10" key="1">
    <citation type="submission" date="2021-03" db="EMBL/GenBank/DDBJ databases">
        <title>Sequencing the genomes of 1000 actinobacteria strains.</title>
        <authorList>
            <person name="Klenk H.-P."/>
        </authorList>
    </citation>
    <scope>NUCLEOTIDE SEQUENCE [LARGE SCALE GENOMIC DNA]</scope>
    <source>
        <strain evidence="9 10">DSM 44580</strain>
    </source>
</reference>
<feature type="region of interest" description="Disordered" evidence="6">
    <location>
        <begin position="484"/>
        <end position="504"/>
    </location>
</feature>
<evidence type="ECO:0000259" key="8">
    <source>
        <dbReference type="Pfam" id="PF04024"/>
    </source>
</evidence>
<dbReference type="InterPro" id="IPR052027">
    <property type="entry name" value="PspC"/>
</dbReference>
<feature type="domain" description="Phage shock protein PspC N-terminal" evidence="8">
    <location>
        <begin position="21"/>
        <end position="75"/>
    </location>
</feature>
<accession>A0ABS5AI44</accession>
<sequence>MSGTDGKMRVEETLRDLWSTRPRRPKDDRKIAGVAAAIGNRYGIDPVVIRVALVVTAIYGGIGLVAYLAAWLLLPGWEDRVSPLESLIGRGSSGTPKIVTICLVFALFPAFGWVAATAVGGVFALIALVLVAFLLHRARGSRTAAAPPPDLGVHGLGSYPTTVHSRVEEPMPHQPTLEPATARTTVLPDQPPAEAPAAETTVLPVPDTSVTTELPVPAPQPEDAAHTAAEAPAEPVAAEPVAETSAQPAETAALAAEAPAPPAPSPAASAPLPAPNFPPVTYPAIRSNPPQWDPLGAAPFAWDLPEPRRTAEVEPEPEPKRKTRVTAVTLALAFIVGSVSGILAGLVPWFTAPHVIGMVVAVLSLGVLVGAFRGGGRLLVLLLVPAAVVTFGVTVDQRDNLNLANFDQYYRLNEVGQLRPFYEARVGSLDFNLAEVDFTKAPPEGVTTSVVLGAGSINVLLPANVDVDLRCRARMGSVNCLENQTQPGDSLTMADNGPDGPGGGKLTLRLEVQGPGSVEVHRVG</sequence>
<evidence type="ECO:0000313" key="9">
    <source>
        <dbReference type="EMBL" id="MBP2476243.1"/>
    </source>
</evidence>
<feature type="compositionally biased region" description="Low complexity" evidence="6">
    <location>
        <begin position="226"/>
        <end position="258"/>
    </location>
</feature>
<evidence type="ECO:0000256" key="4">
    <source>
        <dbReference type="ARBA" id="ARBA00022989"/>
    </source>
</evidence>
<feature type="transmembrane region" description="Helical" evidence="7">
    <location>
        <begin position="378"/>
        <end position="395"/>
    </location>
</feature>
<keyword evidence="5 7" id="KW-0472">Membrane</keyword>
<comment type="caution">
    <text evidence="9">The sequence shown here is derived from an EMBL/GenBank/DDBJ whole genome shotgun (WGS) entry which is preliminary data.</text>
</comment>
<dbReference type="PANTHER" id="PTHR33885:SF3">
    <property type="entry name" value="PHAGE SHOCK PROTEIN C"/>
    <property type="match status" value="1"/>
</dbReference>
<evidence type="ECO:0000256" key="6">
    <source>
        <dbReference type="SAM" id="MobiDB-lite"/>
    </source>
</evidence>
<evidence type="ECO:0000256" key="2">
    <source>
        <dbReference type="ARBA" id="ARBA00022475"/>
    </source>
</evidence>
<evidence type="ECO:0000256" key="3">
    <source>
        <dbReference type="ARBA" id="ARBA00022692"/>
    </source>
</evidence>